<keyword evidence="3 5" id="KW-0807">Transducer</keyword>
<dbReference type="RefSeq" id="WP_378477360.1">
    <property type="nucleotide sequence ID" value="NZ_JBHUIW010000007.1"/>
</dbReference>
<dbReference type="SUPFAM" id="SSF58104">
    <property type="entry name" value="Methyl-accepting chemotaxis protein (MCP) signaling domain"/>
    <property type="match status" value="1"/>
</dbReference>
<accession>A0ABW5AGV0</accession>
<proteinExistence type="inferred from homology"/>
<evidence type="ECO:0000313" key="10">
    <source>
        <dbReference type="EMBL" id="MFD2182178.1"/>
    </source>
</evidence>
<evidence type="ECO:0000256" key="1">
    <source>
        <dbReference type="ARBA" id="ARBA00004429"/>
    </source>
</evidence>
<dbReference type="Proteomes" id="UP001597314">
    <property type="component" value="Unassembled WGS sequence"/>
</dbReference>
<keyword evidence="11" id="KW-1185">Reference proteome</keyword>
<evidence type="ECO:0000256" key="5">
    <source>
        <dbReference type="PROSITE-ProRule" id="PRU00284"/>
    </source>
</evidence>
<dbReference type="PROSITE" id="PS50192">
    <property type="entry name" value="T_SNARE"/>
    <property type="match status" value="1"/>
</dbReference>
<evidence type="ECO:0000259" key="8">
    <source>
        <dbReference type="PROSITE" id="PS50192"/>
    </source>
</evidence>
<sequence length="704" mass="73141">MTSPSTRSVRGIKITTTLYALFGVCAVVMGVQAGSALRESWMQAAATAEAEAAAVANRALFDVIQNTVVERGMMFVALQAEAPADARLGEQFATFRSKAAPAIETVLAACSRLRCADGDVPGTLRRMLADVAAVRAKADAAVKLPLKERPPGLAKEWFQTAQTIGNEYERVSAALGDKIRMVDPVVAELVGIKDAAWLARAAGGRERTAVQQILQKRTLSPELRDLRQALGGQTDAAWLVVKSLTARPGVPAAVVAAVADAQTKRFETYPKARAEIEKALSEGRESPIGNDEYVRIANLSLDALVAVSTRALEAIIAHAEAGSAAARTGLLVNAAVLALAIVVGLVGILVAWRRIGRPLSQLTGGMRALANGDLDVVLPGVDRGDEIGEIARAVEAFKVKAADTARRDAEAQAEAESRAAETRRREMHRLAESFEAAVGEIVETVSSAATELEASAGTLTRTAEMTRDLSATAASTSEQASASIRNVATATGEMTRSVDEISRQVKDSTRIAAEAVRQAEQTDRRIGELSQAAARIGDVVKLITAIAEQTNLLALNATIEAARAGEAGKGFAVVAQEVKALAGQTAKATSEISGQIAGMQSATAESVTAIKEIGSTIGRIATIASTIAATVEEQGAVTGEIGREVQEASAGAGTVATTIGEVSRGAGETGAASAQVLASARALAGESNRLEVEVEKFLATVRAA</sequence>
<reference evidence="11" key="1">
    <citation type="journal article" date="2019" name="Int. J. Syst. Evol. Microbiol.">
        <title>The Global Catalogue of Microorganisms (GCM) 10K type strain sequencing project: providing services to taxonomists for standard genome sequencing and annotation.</title>
        <authorList>
            <consortium name="The Broad Institute Genomics Platform"/>
            <consortium name="The Broad Institute Genome Sequencing Center for Infectious Disease"/>
            <person name="Wu L."/>
            <person name="Ma J."/>
        </authorList>
    </citation>
    <scope>NUCLEOTIDE SEQUENCE [LARGE SCALE GENOMIC DNA]</scope>
    <source>
        <strain evidence="11">CGMCC 1.6774</strain>
    </source>
</reference>
<dbReference type="InterPro" id="IPR004089">
    <property type="entry name" value="MCPsignal_dom"/>
</dbReference>
<evidence type="ECO:0000256" key="3">
    <source>
        <dbReference type="ARBA" id="ARBA00023224"/>
    </source>
</evidence>
<evidence type="ECO:0000256" key="2">
    <source>
        <dbReference type="ARBA" id="ARBA00022519"/>
    </source>
</evidence>
<evidence type="ECO:0000259" key="7">
    <source>
        <dbReference type="PROSITE" id="PS50111"/>
    </source>
</evidence>
<evidence type="ECO:0000259" key="9">
    <source>
        <dbReference type="PROSITE" id="PS50885"/>
    </source>
</evidence>
<dbReference type="Gene3D" id="1.10.287.950">
    <property type="entry name" value="Methyl-accepting chemotaxis protein"/>
    <property type="match status" value="1"/>
</dbReference>
<dbReference type="EMBL" id="JBHUIW010000007">
    <property type="protein sequence ID" value="MFD2182178.1"/>
    <property type="molecule type" value="Genomic_DNA"/>
</dbReference>
<dbReference type="SMART" id="SM00304">
    <property type="entry name" value="HAMP"/>
    <property type="match status" value="1"/>
</dbReference>
<keyword evidence="6" id="KW-0472">Membrane</keyword>
<protein>
    <submittedName>
        <fullName evidence="10">Methyl-accepting chemotaxis protein</fullName>
    </submittedName>
</protein>
<dbReference type="InterPro" id="IPR003660">
    <property type="entry name" value="HAMP_dom"/>
</dbReference>
<dbReference type="PROSITE" id="PS50111">
    <property type="entry name" value="CHEMOTAXIS_TRANSDUC_2"/>
    <property type="match status" value="1"/>
</dbReference>
<keyword evidence="6" id="KW-0812">Transmembrane</keyword>
<keyword evidence="6" id="KW-1133">Transmembrane helix</keyword>
<dbReference type="PANTHER" id="PTHR32089:SF112">
    <property type="entry name" value="LYSOZYME-LIKE PROTEIN-RELATED"/>
    <property type="match status" value="1"/>
</dbReference>
<comment type="similarity">
    <text evidence="4">Belongs to the methyl-accepting chemotaxis (MCP) protein family.</text>
</comment>
<dbReference type="Gene3D" id="6.10.340.10">
    <property type="match status" value="1"/>
</dbReference>
<dbReference type="Pfam" id="PF00672">
    <property type="entry name" value="HAMP"/>
    <property type="match status" value="1"/>
</dbReference>
<keyword evidence="2" id="KW-1003">Cell membrane</keyword>
<dbReference type="InterPro" id="IPR000727">
    <property type="entry name" value="T_SNARE_dom"/>
</dbReference>
<feature type="transmembrane region" description="Helical" evidence="6">
    <location>
        <begin position="330"/>
        <end position="352"/>
    </location>
</feature>
<keyword evidence="2" id="KW-0997">Cell inner membrane</keyword>
<dbReference type="CDD" id="cd06225">
    <property type="entry name" value="HAMP"/>
    <property type="match status" value="1"/>
</dbReference>
<name>A0ABW5AGV0_9BRAD</name>
<feature type="domain" description="HAMP" evidence="9">
    <location>
        <begin position="353"/>
        <end position="406"/>
    </location>
</feature>
<gene>
    <name evidence="10" type="ORF">ACFSOX_08440</name>
</gene>
<comment type="subcellular location">
    <subcellularLocation>
        <location evidence="1">Cell inner membrane</location>
        <topology evidence="1">Multi-pass membrane protein</topology>
    </subcellularLocation>
</comment>
<evidence type="ECO:0000256" key="4">
    <source>
        <dbReference type="ARBA" id="ARBA00029447"/>
    </source>
</evidence>
<dbReference type="SUPFAM" id="SSF158472">
    <property type="entry name" value="HAMP domain-like"/>
    <property type="match status" value="1"/>
</dbReference>
<dbReference type="SMART" id="SM00283">
    <property type="entry name" value="MA"/>
    <property type="match status" value="1"/>
</dbReference>
<dbReference type="PANTHER" id="PTHR32089">
    <property type="entry name" value="METHYL-ACCEPTING CHEMOTAXIS PROTEIN MCPB"/>
    <property type="match status" value="1"/>
</dbReference>
<dbReference type="PROSITE" id="PS50885">
    <property type="entry name" value="HAMP"/>
    <property type="match status" value="1"/>
</dbReference>
<feature type="domain" description="Methyl-accepting transducer" evidence="7">
    <location>
        <begin position="441"/>
        <end position="684"/>
    </location>
</feature>
<organism evidence="10 11">
    <name type="scientific">Rhodoplanes azumiensis</name>
    <dbReference type="NCBI Taxonomy" id="1897628"/>
    <lineage>
        <taxon>Bacteria</taxon>
        <taxon>Pseudomonadati</taxon>
        <taxon>Pseudomonadota</taxon>
        <taxon>Alphaproteobacteria</taxon>
        <taxon>Hyphomicrobiales</taxon>
        <taxon>Nitrobacteraceae</taxon>
        <taxon>Rhodoplanes</taxon>
    </lineage>
</organism>
<evidence type="ECO:0000313" key="11">
    <source>
        <dbReference type="Proteomes" id="UP001597314"/>
    </source>
</evidence>
<comment type="caution">
    <text evidence="10">The sequence shown here is derived from an EMBL/GenBank/DDBJ whole genome shotgun (WGS) entry which is preliminary data.</text>
</comment>
<feature type="domain" description="T-SNARE coiled-coil homology" evidence="8">
    <location>
        <begin position="600"/>
        <end position="662"/>
    </location>
</feature>
<dbReference type="Pfam" id="PF00015">
    <property type="entry name" value="MCPsignal"/>
    <property type="match status" value="1"/>
</dbReference>
<evidence type="ECO:0000256" key="6">
    <source>
        <dbReference type="SAM" id="Phobius"/>
    </source>
</evidence>